<proteinExistence type="predicted"/>
<keyword evidence="3" id="KW-0804">Transcription</keyword>
<name>A0A917ZZ36_9ACTN</name>
<evidence type="ECO:0000256" key="3">
    <source>
        <dbReference type="ARBA" id="ARBA00023163"/>
    </source>
</evidence>
<dbReference type="Gene3D" id="1.25.40.10">
    <property type="entry name" value="Tetratricopeptide repeat domain"/>
    <property type="match status" value="1"/>
</dbReference>
<dbReference type="GO" id="GO:0003677">
    <property type="term" value="F:DNA binding"/>
    <property type="evidence" value="ECO:0007669"/>
    <property type="project" value="InterPro"/>
</dbReference>
<dbReference type="PANTHER" id="PTHR35807:SF1">
    <property type="entry name" value="TRANSCRIPTIONAL REGULATOR REDD"/>
    <property type="match status" value="1"/>
</dbReference>
<keyword evidence="1" id="KW-0902">Two-component regulatory system</keyword>
<accession>A0A917ZZ36</accession>
<organism evidence="5 6">
    <name type="scientific">Wenjunlia tyrosinilytica</name>
    <dbReference type="NCBI Taxonomy" id="1544741"/>
    <lineage>
        <taxon>Bacteria</taxon>
        <taxon>Bacillati</taxon>
        <taxon>Actinomycetota</taxon>
        <taxon>Actinomycetes</taxon>
        <taxon>Kitasatosporales</taxon>
        <taxon>Streptomycetaceae</taxon>
        <taxon>Wenjunlia</taxon>
    </lineage>
</organism>
<dbReference type="EMBL" id="BMMS01000072">
    <property type="protein sequence ID" value="GGP00922.1"/>
    <property type="molecule type" value="Genomic_DNA"/>
</dbReference>
<keyword evidence="6" id="KW-1185">Reference proteome</keyword>
<feature type="domain" description="Bacterial transcriptional activator" evidence="4">
    <location>
        <begin position="112"/>
        <end position="256"/>
    </location>
</feature>
<dbReference type="InterPro" id="IPR005158">
    <property type="entry name" value="BTAD"/>
</dbReference>
<sequence>MYVVDRNSMSYRVHIGILGPLTVVGPGGQAIALRGQRQQIVLVLLAMSSGQPVSTERLISAIWEGNPPRTVMGQLQTSVWMLRQALLPVCQTQDTVLTHDFGYRLAEGVYTLDAVDFRKNVSSARQSQRGGDLPEALRQLRRGLAMWRGPSLTGINSSLVQAAARRLDDERVAALEYRMTVELALGHHDDVVDELRELVSQHPTRERLHADLMLALYRCGRQVEALAAFRKACRVLAEEYGLDPGPRLRDMAQAILQQDPGILIGP</sequence>
<dbReference type="CDD" id="cd15831">
    <property type="entry name" value="BTAD"/>
    <property type="match status" value="1"/>
</dbReference>
<dbReference type="RefSeq" id="WP_189135909.1">
    <property type="nucleotide sequence ID" value="NZ_BMMS01000072.1"/>
</dbReference>
<dbReference type="SUPFAM" id="SSF46894">
    <property type="entry name" value="C-terminal effector domain of the bipartite response regulators"/>
    <property type="match status" value="1"/>
</dbReference>
<reference evidence="5" key="1">
    <citation type="journal article" date="2014" name="Int. J. Syst. Evol. Microbiol.">
        <title>Complete genome sequence of Corynebacterium casei LMG S-19264T (=DSM 44701T), isolated from a smear-ripened cheese.</title>
        <authorList>
            <consortium name="US DOE Joint Genome Institute (JGI-PGF)"/>
            <person name="Walter F."/>
            <person name="Albersmeier A."/>
            <person name="Kalinowski J."/>
            <person name="Ruckert C."/>
        </authorList>
    </citation>
    <scope>NUCLEOTIDE SEQUENCE</scope>
    <source>
        <strain evidence="5">CGMCC 4.7201</strain>
    </source>
</reference>
<comment type="caution">
    <text evidence="5">The sequence shown here is derived from an EMBL/GenBank/DDBJ whole genome shotgun (WGS) entry which is preliminary data.</text>
</comment>
<dbReference type="GO" id="GO:0000160">
    <property type="term" value="P:phosphorelay signal transduction system"/>
    <property type="evidence" value="ECO:0007669"/>
    <property type="project" value="UniProtKB-KW"/>
</dbReference>
<dbReference type="InterPro" id="IPR016032">
    <property type="entry name" value="Sig_transdc_resp-reg_C-effctor"/>
</dbReference>
<keyword evidence="2" id="KW-0805">Transcription regulation</keyword>
<dbReference type="Pfam" id="PF03704">
    <property type="entry name" value="BTAD"/>
    <property type="match status" value="1"/>
</dbReference>
<dbReference type="Gene3D" id="1.10.10.10">
    <property type="entry name" value="Winged helix-like DNA-binding domain superfamily/Winged helix DNA-binding domain"/>
    <property type="match status" value="1"/>
</dbReference>
<dbReference type="SUPFAM" id="SSF48452">
    <property type="entry name" value="TPR-like"/>
    <property type="match status" value="1"/>
</dbReference>
<protein>
    <recommendedName>
        <fullName evidence="4">Bacterial transcriptional activator domain-containing protein</fullName>
    </recommendedName>
</protein>
<evidence type="ECO:0000256" key="1">
    <source>
        <dbReference type="ARBA" id="ARBA00023012"/>
    </source>
</evidence>
<dbReference type="PANTHER" id="PTHR35807">
    <property type="entry name" value="TRANSCRIPTIONAL REGULATOR REDD-RELATED"/>
    <property type="match status" value="1"/>
</dbReference>
<dbReference type="InterPro" id="IPR011990">
    <property type="entry name" value="TPR-like_helical_dom_sf"/>
</dbReference>
<dbReference type="SMART" id="SM01043">
    <property type="entry name" value="BTAD"/>
    <property type="match status" value="1"/>
</dbReference>
<dbReference type="InterPro" id="IPR036388">
    <property type="entry name" value="WH-like_DNA-bd_sf"/>
</dbReference>
<reference evidence="5" key="2">
    <citation type="submission" date="2020-09" db="EMBL/GenBank/DDBJ databases">
        <authorList>
            <person name="Sun Q."/>
            <person name="Zhou Y."/>
        </authorList>
    </citation>
    <scope>NUCLEOTIDE SEQUENCE</scope>
    <source>
        <strain evidence="5">CGMCC 4.7201</strain>
    </source>
</reference>
<evidence type="ECO:0000256" key="2">
    <source>
        <dbReference type="ARBA" id="ARBA00023015"/>
    </source>
</evidence>
<dbReference type="Proteomes" id="UP000641932">
    <property type="component" value="Unassembled WGS sequence"/>
</dbReference>
<dbReference type="AlphaFoldDB" id="A0A917ZZ36"/>
<gene>
    <name evidence="5" type="ORF">GCM10012280_70720</name>
</gene>
<evidence type="ECO:0000313" key="5">
    <source>
        <dbReference type="EMBL" id="GGP00922.1"/>
    </source>
</evidence>
<evidence type="ECO:0000313" key="6">
    <source>
        <dbReference type="Proteomes" id="UP000641932"/>
    </source>
</evidence>
<dbReference type="InterPro" id="IPR051677">
    <property type="entry name" value="AfsR-DnrI-RedD_regulator"/>
</dbReference>
<dbReference type="GO" id="GO:0006355">
    <property type="term" value="P:regulation of DNA-templated transcription"/>
    <property type="evidence" value="ECO:0007669"/>
    <property type="project" value="InterPro"/>
</dbReference>
<evidence type="ECO:0000259" key="4">
    <source>
        <dbReference type="SMART" id="SM01043"/>
    </source>
</evidence>